<dbReference type="Proteomes" id="UP000325081">
    <property type="component" value="Unassembled WGS sequence"/>
</dbReference>
<dbReference type="AlphaFoldDB" id="A0A5A7QZ06"/>
<proteinExistence type="predicted"/>
<keyword evidence="3" id="KW-1185">Reference proteome</keyword>
<feature type="compositionally biased region" description="Pro residues" evidence="1">
    <location>
        <begin position="66"/>
        <end position="77"/>
    </location>
</feature>
<dbReference type="PANTHER" id="PTHR36063">
    <property type="entry name" value="ARABIDOPSIS THALIANA GENOMIC DNA, CHROMOSOME 5, P1 CLONE:MOK16"/>
    <property type="match status" value="1"/>
</dbReference>
<gene>
    <name evidence="2" type="ORF">STAS_27591</name>
</gene>
<protein>
    <submittedName>
        <fullName evidence="2">Uncharacterized protein</fullName>
    </submittedName>
</protein>
<feature type="region of interest" description="Disordered" evidence="1">
    <location>
        <begin position="61"/>
        <end position="130"/>
    </location>
</feature>
<reference evidence="3" key="1">
    <citation type="journal article" date="2019" name="Curr. Biol.">
        <title>Genome Sequence of Striga asiatica Provides Insight into the Evolution of Plant Parasitism.</title>
        <authorList>
            <person name="Yoshida S."/>
            <person name="Kim S."/>
            <person name="Wafula E.K."/>
            <person name="Tanskanen J."/>
            <person name="Kim Y.M."/>
            <person name="Honaas L."/>
            <person name="Yang Z."/>
            <person name="Spallek T."/>
            <person name="Conn C.E."/>
            <person name="Ichihashi Y."/>
            <person name="Cheong K."/>
            <person name="Cui S."/>
            <person name="Der J.P."/>
            <person name="Gundlach H."/>
            <person name="Jiao Y."/>
            <person name="Hori C."/>
            <person name="Ishida J.K."/>
            <person name="Kasahara H."/>
            <person name="Kiba T."/>
            <person name="Kim M.S."/>
            <person name="Koo N."/>
            <person name="Laohavisit A."/>
            <person name="Lee Y.H."/>
            <person name="Lumba S."/>
            <person name="McCourt P."/>
            <person name="Mortimer J.C."/>
            <person name="Mutuku J.M."/>
            <person name="Nomura T."/>
            <person name="Sasaki-Sekimoto Y."/>
            <person name="Seto Y."/>
            <person name="Wang Y."/>
            <person name="Wakatake T."/>
            <person name="Sakakibara H."/>
            <person name="Demura T."/>
            <person name="Yamaguchi S."/>
            <person name="Yoneyama K."/>
            <person name="Manabe R.I."/>
            <person name="Nelson D.C."/>
            <person name="Schulman A.H."/>
            <person name="Timko M.P."/>
            <person name="dePamphilis C.W."/>
            <person name="Choi D."/>
            <person name="Shirasu K."/>
        </authorList>
    </citation>
    <scope>NUCLEOTIDE SEQUENCE [LARGE SCALE GENOMIC DNA]</scope>
    <source>
        <strain evidence="3">cv. UVA1</strain>
    </source>
</reference>
<name>A0A5A7QZ06_STRAF</name>
<dbReference type="PANTHER" id="PTHR36063:SF1">
    <property type="entry name" value="ARABIDOPSIS THALIANA GENOMIC DNA, CHROMOSOME 5, P1 CLONE:MOK16"/>
    <property type="match status" value="1"/>
</dbReference>
<organism evidence="2 3">
    <name type="scientific">Striga asiatica</name>
    <name type="common">Asiatic witchweed</name>
    <name type="synonym">Buchnera asiatica</name>
    <dbReference type="NCBI Taxonomy" id="4170"/>
    <lineage>
        <taxon>Eukaryota</taxon>
        <taxon>Viridiplantae</taxon>
        <taxon>Streptophyta</taxon>
        <taxon>Embryophyta</taxon>
        <taxon>Tracheophyta</taxon>
        <taxon>Spermatophyta</taxon>
        <taxon>Magnoliopsida</taxon>
        <taxon>eudicotyledons</taxon>
        <taxon>Gunneridae</taxon>
        <taxon>Pentapetalae</taxon>
        <taxon>asterids</taxon>
        <taxon>lamiids</taxon>
        <taxon>Lamiales</taxon>
        <taxon>Orobanchaceae</taxon>
        <taxon>Buchnereae</taxon>
        <taxon>Striga</taxon>
    </lineage>
</organism>
<evidence type="ECO:0000313" key="3">
    <source>
        <dbReference type="Proteomes" id="UP000325081"/>
    </source>
</evidence>
<evidence type="ECO:0000313" key="2">
    <source>
        <dbReference type="EMBL" id="GER50296.1"/>
    </source>
</evidence>
<sequence length="130" mass="14341">MRKQIWVVEVAPSAFIYPLKASNAPKLETIVEESSENTNITSQKAIYLVPAPPLQMGELHFQRPFSLPPPPLPPLHPPSSTRDDAVPPLSSLRDDPLASPPPHPFDPSQWPPHVLAQSGASRCHRKSHRA</sequence>
<dbReference type="OrthoDB" id="906430at2759"/>
<dbReference type="EMBL" id="BKCP01009181">
    <property type="protein sequence ID" value="GER50296.1"/>
    <property type="molecule type" value="Genomic_DNA"/>
</dbReference>
<evidence type="ECO:0000256" key="1">
    <source>
        <dbReference type="SAM" id="MobiDB-lite"/>
    </source>
</evidence>
<comment type="caution">
    <text evidence="2">The sequence shown here is derived from an EMBL/GenBank/DDBJ whole genome shotgun (WGS) entry which is preliminary data.</text>
</comment>
<accession>A0A5A7QZ06</accession>